<keyword evidence="2" id="KW-1185">Reference proteome</keyword>
<organism evidence="2 3">
    <name type="scientific">Romanomermis culicivorax</name>
    <name type="common">Nematode worm</name>
    <dbReference type="NCBI Taxonomy" id="13658"/>
    <lineage>
        <taxon>Eukaryota</taxon>
        <taxon>Metazoa</taxon>
        <taxon>Ecdysozoa</taxon>
        <taxon>Nematoda</taxon>
        <taxon>Enoplea</taxon>
        <taxon>Dorylaimia</taxon>
        <taxon>Mermithida</taxon>
        <taxon>Mermithoidea</taxon>
        <taxon>Mermithidae</taxon>
        <taxon>Romanomermis</taxon>
    </lineage>
</organism>
<dbReference type="AlphaFoldDB" id="A0A915I6W0"/>
<reference evidence="3" key="1">
    <citation type="submission" date="2022-11" db="UniProtKB">
        <authorList>
            <consortium name="WormBaseParasite"/>
        </authorList>
    </citation>
    <scope>IDENTIFICATION</scope>
</reference>
<dbReference type="WBParaSite" id="nRc.2.0.1.t09878-RA">
    <property type="protein sequence ID" value="nRc.2.0.1.t09878-RA"/>
    <property type="gene ID" value="nRc.2.0.1.g09878"/>
</dbReference>
<sequence length="150" mass="16304">MDVEPTIPKSARGPMSWMTTALTLVSPTTATLTTATTTLTAATISTAPTESRLVIATHPISGAIPPGGIDLQLELQLPSATITLPNYVCFCTTDLPHWITLAMLPYLPHIDLNVEFFSPHTLHEMVLINLLVASEFMLPWQSTSEPQMPH</sequence>
<evidence type="ECO:0000256" key="1">
    <source>
        <dbReference type="SAM" id="SignalP"/>
    </source>
</evidence>
<protein>
    <submittedName>
        <fullName evidence="3">Uncharacterized protein</fullName>
    </submittedName>
</protein>
<keyword evidence="1" id="KW-0732">Signal</keyword>
<feature type="signal peptide" evidence="1">
    <location>
        <begin position="1"/>
        <end position="30"/>
    </location>
</feature>
<accession>A0A915I6W0</accession>
<feature type="chain" id="PRO_5037640744" evidence="1">
    <location>
        <begin position="31"/>
        <end position="150"/>
    </location>
</feature>
<proteinExistence type="predicted"/>
<evidence type="ECO:0000313" key="2">
    <source>
        <dbReference type="Proteomes" id="UP000887565"/>
    </source>
</evidence>
<dbReference type="Proteomes" id="UP000887565">
    <property type="component" value="Unplaced"/>
</dbReference>
<name>A0A915I6W0_ROMCU</name>
<evidence type="ECO:0000313" key="3">
    <source>
        <dbReference type="WBParaSite" id="nRc.2.0.1.t09878-RA"/>
    </source>
</evidence>